<dbReference type="SUPFAM" id="SSF143724">
    <property type="entry name" value="PHP14-like"/>
    <property type="match status" value="1"/>
</dbReference>
<evidence type="ECO:0000256" key="7">
    <source>
        <dbReference type="RuleBase" id="RU003800"/>
    </source>
</evidence>
<dbReference type="NCBIfam" id="NF003917">
    <property type="entry name" value="PRK05443.1-1"/>
    <property type="match status" value="1"/>
</dbReference>
<dbReference type="Proteomes" id="UP000240258">
    <property type="component" value="Chromosome"/>
</dbReference>
<proteinExistence type="inferred from homology"/>
<dbReference type="Pfam" id="PF02503">
    <property type="entry name" value="PP_kinase"/>
    <property type="match status" value="1"/>
</dbReference>
<feature type="domain" description="Polyphosphate kinase C-terminal" evidence="11">
    <location>
        <begin position="342"/>
        <end position="502"/>
    </location>
</feature>
<feature type="domain" description="Polyphosphate kinase C-terminal" evidence="10">
    <location>
        <begin position="513"/>
        <end position="678"/>
    </location>
</feature>
<dbReference type="Pfam" id="PF13089">
    <property type="entry name" value="PP_kinase_N"/>
    <property type="match status" value="1"/>
</dbReference>
<dbReference type="InterPro" id="IPR041108">
    <property type="entry name" value="PP_kinase_C_1"/>
</dbReference>
<keyword evidence="2 6" id="KW-0808">Transferase</keyword>
<dbReference type="PANTHER" id="PTHR30218">
    <property type="entry name" value="POLYPHOSPHATE KINASE"/>
    <property type="match status" value="1"/>
</dbReference>
<feature type="binding site" evidence="6">
    <location>
        <position position="55"/>
    </location>
    <ligand>
        <name>ATP</name>
        <dbReference type="ChEBI" id="CHEBI:30616"/>
    </ligand>
</feature>
<gene>
    <name evidence="12" type="primary">ppk1</name>
    <name evidence="6" type="synonym">ppk</name>
    <name evidence="12" type="ORF">C4N19_11720</name>
</gene>
<dbReference type="EMBL" id="CP028102">
    <property type="protein sequence ID" value="AVQ19721.1"/>
    <property type="molecule type" value="Genomic_DNA"/>
</dbReference>
<dbReference type="HAMAP" id="MF_00347">
    <property type="entry name" value="Polyphosphate_kinase"/>
    <property type="match status" value="1"/>
</dbReference>
<feature type="binding site" evidence="6">
    <location>
        <position position="574"/>
    </location>
    <ligand>
        <name>ATP</name>
        <dbReference type="ChEBI" id="CHEBI:30616"/>
    </ligand>
</feature>
<dbReference type="InterPro" id="IPR036830">
    <property type="entry name" value="PP_kinase_middle_dom_sf"/>
</dbReference>
<keyword evidence="13" id="KW-1185">Reference proteome</keyword>
<feature type="active site" description="Phosphohistidine intermediate" evidence="6">
    <location>
        <position position="445"/>
    </location>
</feature>
<dbReference type="NCBIfam" id="TIGR03705">
    <property type="entry name" value="poly_P_kin"/>
    <property type="match status" value="1"/>
</dbReference>
<dbReference type="Pfam" id="PF17941">
    <property type="entry name" value="PP_kinase_C_1"/>
    <property type="match status" value="1"/>
</dbReference>
<evidence type="ECO:0000259" key="9">
    <source>
        <dbReference type="Pfam" id="PF13089"/>
    </source>
</evidence>
<dbReference type="InterPro" id="IPR025198">
    <property type="entry name" value="PPK_N_dom"/>
</dbReference>
<feature type="domain" description="Polyphosphate kinase N-terminal" evidence="9">
    <location>
        <begin position="17"/>
        <end position="123"/>
    </location>
</feature>
<dbReference type="InterPro" id="IPR003414">
    <property type="entry name" value="PP_kinase"/>
</dbReference>
<feature type="binding site" evidence="6">
    <location>
        <position position="385"/>
    </location>
    <ligand>
        <name>Mg(2+)</name>
        <dbReference type="ChEBI" id="CHEBI:18420"/>
    </ligand>
</feature>
<dbReference type="PIRSF" id="PIRSF015589">
    <property type="entry name" value="PP_kinase"/>
    <property type="match status" value="1"/>
</dbReference>
<sequence length="693" mass="81345">MKQVKKLENKDKNLCFDNREFSWLKFNERVLEEAQKESGNPILERLKFISIFTSNLDEFFMVRVGTLTDYQKYFKEYVDSRTNLTLQEQLSEIYRRSTELYIKCDEVYGEVLEDLKEKGIKIIKTDELDEEKKKKILKYYKKNILPILSPQIIDVWHPFPFLQNKKLYVTVELEKKKEKKLVGIIPVPVKISRLLEVEGMENTFLLLEDIIEYFCKDIFSMYKVLDSTVISITRNADIDTDYDMSFDENADYRQFMKKLIKNRSKLAPVRLEFQKEMSKFFTRYFLKSFNLEDEQLFISKAPLDLSFTFTLENIIKVENKEELLFSIFKPKENLEINKNLNIANLLFEKDLLLFYPFESMKPFLNLLKQASEDERVESIKITLYRISKDSKLANYLISAAENGKDVTILMELRARFDEENNIEWAKKFQEAGCRVIYGADKYKVHSKICQITYKTEEGFKYITQVGTGNYNEKTTKIYTDFSIITSDKEIGVDADKFFKNMAVNNLDGKYEKLWVAPTSFKQNVLKGIEEEIEKSKRGEKGIVTIKCNSFTDKEVMKALIVASKNNVDINLIVRGICCIIPKVEGLTENIKVVSIVGRFLEHSRIYSFGQGDEQKLYISSGDMMTRNTENRVEICCPIEDRIIKQKINSIIDIILKDNVKSRELEKDGVYRYRHIGEIPINSQEIFMEESETF</sequence>
<keyword evidence="6" id="KW-0460">Magnesium</keyword>
<dbReference type="CDD" id="cd09169">
    <property type="entry name" value="PLDc_PPK1_C2_unchar"/>
    <property type="match status" value="1"/>
</dbReference>
<feature type="domain" description="Polyphosphate kinase middle" evidence="8">
    <location>
        <begin position="132"/>
        <end position="310"/>
    </location>
</feature>
<dbReference type="SUPFAM" id="SSF140356">
    <property type="entry name" value="PPK N-terminal domain-like"/>
    <property type="match status" value="1"/>
</dbReference>
<comment type="PTM">
    <text evidence="6 7">An intermediate of this reaction is the autophosphorylated ppk in which a phosphate is covalently linked to a histidine residue through a N-P bond.</text>
</comment>
<dbReference type="InterPro" id="IPR025200">
    <property type="entry name" value="PPK_C_dom2"/>
</dbReference>
<keyword evidence="3 6" id="KW-0547">Nucleotide-binding</keyword>
<dbReference type="InterPro" id="IPR024953">
    <property type="entry name" value="PP_kinase_middle"/>
</dbReference>
<name>A0ABN5JBQ9_FUSMR</name>
<dbReference type="NCBIfam" id="NF003921">
    <property type="entry name" value="PRK05443.2-2"/>
    <property type="match status" value="1"/>
</dbReference>
<evidence type="ECO:0000256" key="5">
    <source>
        <dbReference type="ARBA" id="ARBA00022840"/>
    </source>
</evidence>
<dbReference type="Gene3D" id="3.30.1840.10">
    <property type="entry name" value="Polyphosphate kinase middle domain"/>
    <property type="match status" value="1"/>
</dbReference>
<dbReference type="EC" id="2.7.4.1" evidence="6 7"/>
<evidence type="ECO:0000256" key="6">
    <source>
        <dbReference type="HAMAP-Rule" id="MF_00347"/>
    </source>
</evidence>
<evidence type="ECO:0000259" key="8">
    <source>
        <dbReference type="Pfam" id="PF02503"/>
    </source>
</evidence>
<evidence type="ECO:0000256" key="1">
    <source>
        <dbReference type="ARBA" id="ARBA00022553"/>
    </source>
</evidence>
<keyword evidence="5 6" id="KW-0067">ATP-binding</keyword>
<evidence type="ECO:0000313" key="13">
    <source>
        <dbReference type="Proteomes" id="UP000240258"/>
    </source>
</evidence>
<evidence type="ECO:0000256" key="4">
    <source>
        <dbReference type="ARBA" id="ARBA00022777"/>
    </source>
</evidence>
<comment type="similarity">
    <text evidence="6 7">Belongs to the polyphosphate kinase 1 (PPK1) family.</text>
</comment>
<feature type="binding site" evidence="6">
    <location>
        <position position="602"/>
    </location>
    <ligand>
        <name>ATP</name>
        <dbReference type="ChEBI" id="CHEBI:30616"/>
    </ligand>
</feature>
<dbReference type="GO" id="GO:0016301">
    <property type="term" value="F:kinase activity"/>
    <property type="evidence" value="ECO:0007669"/>
    <property type="project" value="UniProtKB-KW"/>
</dbReference>
<dbReference type="Gene3D" id="3.30.870.10">
    <property type="entry name" value="Endonuclease Chain A"/>
    <property type="match status" value="2"/>
</dbReference>
<keyword evidence="4 6" id="KW-0418">Kinase</keyword>
<dbReference type="CDD" id="cd09166">
    <property type="entry name" value="PLDc_PPK1_C1_unchar"/>
    <property type="match status" value="1"/>
</dbReference>
<evidence type="ECO:0000256" key="2">
    <source>
        <dbReference type="ARBA" id="ARBA00022679"/>
    </source>
</evidence>
<comment type="cofactor">
    <cofactor evidence="6">
        <name>Mg(2+)</name>
        <dbReference type="ChEBI" id="CHEBI:18420"/>
    </cofactor>
</comment>
<dbReference type="PANTHER" id="PTHR30218:SF0">
    <property type="entry name" value="POLYPHOSPHATE KINASE"/>
    <property type="match status" value="1"/>
</dbReference>
<comment type="catalytic activity">
    <reaction evidence="6 7">
        <text>[phosphate](n) + ATP = [phosphate](n+1) + ADP</text>
        <dbReference type="Rhea" id="RHEA:19573"/>
        <dbReference type="Rhea" id="RHEA-COMP:9859"/>
        <dbReference type="Rhea" id="RHEA-COMP:14280"/>
        <dbReference type="ChEBI" id="CHEBI:16838"/>
        <dbReference type="ChEBI" id="CHEBI:30616"/>
        <dbReference type="ChEBI" id="CHEBI:456216"/>
        <dbReference type="EC" id="2.7.4.1"/>
    </reaction>
</comment>
<feature type="binding site" evidence="6">
    <location>
        <position position="415"/>
    </location>
    <ligand>
        <name>Mg(2+)</name>
        <dbReference type="ChEBI" id="CHEBI:18420"/>
    </ligand>
</feature>
<reference evidence="13" key="1">
    <citation type="journal article" date="2018" name="MSphere">
        <title>Fusobacterium Genomics Using MinION and Illumina Sequencing Enables Genome Completion and Correction.</title>
        <authorList>
            <person name="Todd S.M."/>
            <person name="Settlage R.E."/>
            <person name="Lahmers K.K."/>
            <person name="Slade D.J."/>
        </authorList>
    </citation>
    <scope>NUCLEOTIDE SEQUENCE [LARGE SCALE GENOMIC DNA]</scope>
    <source>
        <strain evidence="13">ATCC 9817</strain>
    </source>
</reference>
<evidence type="ECO:0000259" key="10">
    <source>
        <dbReference type="Pfam" id="PF13090"/>
    </source>
</evidence>
<evidence type="ECO:0000256" key="3">
    <source>
        <dbReference type="ARBA" id="ARBA00022741"/>
    </source>
</evidence>
<keyword evidence="1 6" id="KW-0597">Phosphoprotein</keyword>
<evidence type="ECO:0000313" key="12">
    <source>
        <dbReference type="EMBL" id="AVQ19721.1"/>
    </source>
</evidence>
<dbReference type="InterPro" id="IPR036832">
    <property type="entry name" value="PPK_N_dom_sf"/>
</dbReference>
<dbReference type="Pfam" id="PF13090">
    <property type="entry name" value="PP_kinase_C"/>
    <property type="match status" value="1"/>
</dbReference>
<evidence type="ECO:0000259" key="11">
    <source>
        <dbReference type="Pfam" id="PF17941"/>
    </source>
</evidence>
<keyword evidence="6" id="KW-0479">Metal-binding</keyword>
<feature type="binding site" evidence="6">
    <location>
        <position position="478"/>
    </location>
    <ligand>
        <name>ATP</name>
        <dbReference type="ChEBI" id="CHEBI:30616"/>
    </ligand>
</feature>
<dbReference type="Gene3D" id="1.20.58.310">
    <property type="entry name" value="Polyphosphate kinase N-terminal domain"/>
    <property type="match status" value="1"/>
</dbReference>
<dbReference type="SUPFAM" id="SSF56024">
    <property type="entry name" value="Phospholipase D/nuclease"/>
    <property type="match status" value="2"/>
</dbReference>
<protein>
    <recommendedName>
        <fullName evidence="6 7">Polyphosphate kinase</fullName>
        <ecNumber evidence="6 7">2.7.4.1</ecNumber>
    </recommendedName>
    <alternativeName>
        <fullName evidence="6">ATP-polyphosphate phosphotransferase</fullName>
    </alternativeName>
    <alternativeName>
        <fullName evidence="6">Polyphosphoric acid kinase</fullName>
    </alternativeName>
</protein>
<organism evidence="12 13">
    <name type="scientific">Fusobacterium mortiferum ATCC 9817</name>
    <dbReference type="NCBI Taxonomy" id="469616"/>
    <lineage>
        <taxon>Bacteria</taxon>
        <taxon>Fusobacteriati</taxon>
        <taxon>Fusobacteriota</taxon>
        <taxon>Fusobacteriia</taxon>
        <taxon>Fusobacteriales</taxon>
        <taxon>Fusobacteriaceae</taxon>
        <taxon>Fusobacterium</taxon>
    </lineage>
</organism>
<accession>A0ABN5JBQ9</accession>
<comment type="function">
    <text evidence="6 7">Catalyzes the reversible transfer of the terminal phosphate of ATP to form a long-chain polyphosphate (polyP).</text>
</comment>